<dbReference type="InterPro" id="IPR013656">
    <property type="entry name" value="PAS_4"/>
</dbReference>
<evidence type="ECO:0000313" key="17">
    <source>
        <dbReference type="Proteomes" id="UP001320876"/>
    </source>
</evidence>
<dbReference type="InterPro" id="IPR036097">
    <property type="entry name" value="HisK_dim/P_sf"/>
</dbReference>
<evidence type="ECO:0000313" key="16">
    <source>
        <dbReference type="EMBL" id="MCW1921716.1"/>
    </source>
</evidence>
<dbReference type="InterPro" id="IPR005467">
    <property type="entry name" value="His_kinase_dom"/>
</dbReference>
<keyword evidence="8" id="KW-0902">Two-component regulatory system</keyword>
<dbReference type="PROSITE" id="PS50110">
    <property type="entry name" value="RESPONSE_REGULATORY"/>
    <property type="match status" value="1"/>
</dbReference>
<dbReference type="CDD" id="cd00082">
    <property type="entry name" value="HisKA"/>
    <property type="match status" value="1"/>
</dbReference>
<dbReference type="InterPro" id="IPR011006">
    <property type="entry name" value="CheY-like_superfamily"/>
</dbReference>
<dbReference type="Pfam" id="PF00512">
    <property type="entry name" value="HisKA"/>
    <property type="match status" value="1"/>
</dbReference>
<keyword evidence="4" id="KW-0808">Transferase</keyword>
<dbReference type="Pfam" id="PF02518">
    <property type="entry name" value="HATPase_c"/>
    <property type="match status" value="1"/>
</dbReference>
<evidence type="ECO:0000256" key="2">
    <source>
        <dbReference type="ARBA" id="ARBA00012438"/>
    </source>
</evidence>
<dbReference type="SUPFAM" id="SSF55785">
    <property type="entry name" value="PYP-like sensor domain (PAS domain)"/>
    <property type="match status" value="2"/>
</dbReference>
<protein>
    <recommendedName>
        <fullName evidence="2">histidine kinase</fullName>
        <ecNumber evidence="2">2.7.13.3</ecNumber>
    </recommendedName>
</protein>
<comment type="caution">
    <text evidence="16">The sequence shown here is derived from an EMBL/GenBank/DDBJ whole genome shotgun (WGS) entry which is preliminary data.</text>
</comment>
<dbReference type="Gene3D" id="1.10.287.130">
    <property type="match status" value="1"/>
</dbReference>
<dbReference type="InterPro" id="IPR035965">
    <property type="entry name" value="PAS-like_dom_sf"/>
</dbReference>
<feature type="region of interest" description="Disordered" evidence="11">
    <location>
        <begin position="698"/>
        <end position="724"/>
    </location>
</feature>
<evidence type="ECO:0000256" key="1">
    <source>
        <dbReference type="ARBA" id="ARBA00000085"/>
    </source>
</evidence>
<dbReference type="SUPFAM" id="SSF47384">
    <property type="entry name" value="Homodimeric domain of signal transducing histidine kinase"/>
    <property type="match status" value="1"/>
</dbReference>
<dbReference type="SMART" id="SM00091">
    <property type="entry name" value="PAS"/>
    <property type="match status" value="2"/>
</dbReference>
<evidence type="ECO:0000256" key="7">
    <source>
        <dbReference type="ARBA" id="ARBA00022840"/>
    </source>
</evidence>
<dbReference type="PROSITE" id="PS50112">
    <property type="entry name" value="PAS"/>
    <property type="match status" value="2"/>
</dbReference>
<keyword evidence="6" id="KW-0418">Kinase</keyword>
<sequence length="724" mass="79241">MKLYPAAVTEESAEEIATLVRQLHEIQQRLRYLTGGEVDAVTHPDGQSYLLHEAQEQLRTSEEELRKHQTELRVLFDYLPAMIVFKDTGNGILRANKQLAETVGMSVTEIEGKSAHEIFPVEAAKYFADDREVIRSGTPKLGIVETMHDKEGREITIQTDKVPVCDGSGMVTGVVVMSVDITERRLAELAILFNEQRYRNLVEATTAIVWDTPASGEFQMEQPGWSAFTGQSFGEYRGWGWLEAIHPDDRAETARIWSAAVASRSIYQVEHRLRASDHSYRDMVVRAVPILASDGTIVQWTGIHTDVTERKLVEQQLFRAQRMEGIGTLASGIAHDLNNALAPIIMALDLFKMRFPDQASRELIETVGTSARRGADMVGQLLSFARGDEGRRVEVRLTEVLGEVAKIANDTFLKTIRVRSIFPQDLGTVTGDPTQLHQVLLNLCVNARDAMPDGGKLTLSAENIQLDEHSVGLNPEAKVGTYVMLQVEDSGAGMQSELIEKIFDPFFTTKEVGQGTGLGLYTSLGIVKSHGGFLRVRSDPGRGTCFQIYLPARDEVSSDHAEEIAAEIPRGAGELILVVDDEEAVRRLTRLTLEAYGYRVILASEGAEAATIYAASHGEIAAVLTDVMMPVMGGAASIKVMRQINPSVRIVAASGLAEGSPSADACGPGAYLSLPKPYTAASLLKAIRAVLHPAPSHKLPYQHEDRGVQRGQCSGDQQESVMNG</sequence>
<dbReference type="EMBL" id="JAPDDT010000001">
    <property type="protein sequence ID" value="MCW1921716.1"/>
    <property type="molecule type" value="Genomic_DNA"/>
</dbReference>
<evidence type="ECO:0000256" key="10">
    <source>
        <dbReference type="SAM" id="Coils"/>
    </source>
</evidence>
<evidence type="ECO:0000259" key="13">
    <source>
        <dbReference type="PROSITE" id="PS50110"/>
    </source>
</evidence>
<dbReference type="SMART" id="SM00448">
    <property type="entry name" value="REC"/>
    <property type="match status" value="1"/>
</dbReference>
<dbReference type="InterPro" id="IPR000700">
    <property type="entry name" value="PAS-assoc_C"/>
</dbReference>
<organism evidence="16 17">
    <name type="scientific">Luteolibacter arcticus</name>
    <dbReference type="NCBI Taxonomy" id="1581411"/>
    <lineage>
        <taxon>Bacteria</taxon>
        <taxon>Pseudomonadati</taxon>
        <taxon>Verrucomicrobiota</taxon>
        <taxon>Verrucomicrobiia</taxon>
        <taxon>Verrucomicrobiales</taxon>
        <taxon>Verrucomicrobiaceae</taxon>
        <taxon>Luteolibacter</taxon>
    </lineage>
</organism>
<feature type="domain" description="PAS" evidence="14">
    <location>
        <begin position="68"/>
        <end position="114"/>
    </location>
</feature>
<feature type="coiled-coil region" evidence="10">
    <location>
        <begin position="9"/>
        <end position="71"/>
    </location>
</feature>
<dbReference type="SUPFAM" id="SSF55874">
    <property type="entry name" value="ATPase domain of HSP90 chaperone/DNA topoisomerase II/histidine kinase"/>
    <property type="match status" value="1"/>
</dbReference>
<dbReference type="InterPro" id="IPR001789">
    <property type="entry name" value="Sig_transdc_resp-reg_receiver"/>
</dbReference>
<dbReference type="Proteomes" id="UP001320876">
    <property type="component" value="Unassembled WGS sequence"/>
</dbReference>
<dbReference type="SMART" id="SM00387">
    <property type="entry name" value="HATPase_c"/>
    <property type="match status" value="1"/>
</dbReference>
<evidence type="ECO:0000256" key="6">
    <source>
        <dbReference type="ARBA" id="ARBA00022777"/>
    </source>
</evidence>
<dbReference type="PROSITE" id="PS50109">
    <property type="entry name" value="HIS_KIN"/>
    <property type="match status" value="1"/>
</dbReference>
<dbReference type="Gene3D" id="3.30.565.10">
    <property type="entry name" value="Histidine kinase-like ATPase, C-terminal domain"/>
    <property type="match status" value="1"/>
</dbReference>
<reference evidence="16 17" key="1">
    <citation type="submission" date="2022-10" db="EMBL/GenBank/DDBJ databases">
        <title>Luteolibacter arcticus strain CCTCC AB 2014275, whole genome shotgun sequencing project.</title>
        <authorList>
            <person name="Zhao G."/>
            <person name="Shen L."/>
        </authorList>
    </citation>
    <scope>NUCLEOTIDE SEQUENCE [LARGE SCALE GENOMIC DNA]</scope>
    <source>
        <strain evidence="16 17">CCTCC AB 2014275</strain>
    </source>
</reference>
<dbReference type="CDD" id="cd00130">
    <property type="entry name" value="PAS"/>
    <property type="match status" value="2"/>
</dbReference>
<comment type="catalytic activity">
    <reaction evidence="1">
        <text>ATP + protein L-histidine = ADP + protein N-phospho-L-histidine.</text>
        <dbReference type="EC" id="2.7.13.3"/>
    </reaction>
</comment>
<dbReference type="InterPro" id="IPR013655">
    <property type="entry name" value="PAS_fold_3"/>
</dbReference>
<dbReference type="InterPro" id="IPR003661">
    <property type="entry name" value="HisK_dim/P_dom"/>
</dbReference>
<dbReference type="PROSITE" id="PS50113">
    <property type="entry name" value="PAC"/>
    <property type="match status" value="2"/>
</dbReference>
<dbReference type="InterPro" id="IPR001610">
    <property type="entry name" value="PAC"/>
</dbReference>
<dbReference type="Pfam" id="PF08447">
    <property type="entry name" value="PAS_3"/>
    <property type="match status" value="1"/>
</dbReference>
<evidence type="ECO:0000256" key="9">
    <source>
        <dbReference type="PROSITE-ProRule" id="PRU00169"/>
    </source>
</evidence>
<accession>A0ABT3GDM4</accession>
<evidence type="ECO:0000256" key="5">
    <source>
        <dbReference type="ARBA" id="ARBA00022741"/>
    </source>
</evidence>
<keyword evidence="17" id="KW-1185">Reference proteome</keyword>
<dbReference type="NCBIfam" id="TIGR00229">
    <property type="entry name" value="sensory_box"/>
    <property type="match status" value="2"/>
</dbReference>
<keyword evidence="10" id="KW-0175">Coiled coil</keyword>
<evidence type="ECO:0000259" key="15">
    <source>
        <dbReference type="PROSITE" id="PS50113"/>
    </source>
</evidence>
<evidence type="ECO:0000256" key="4">
    <source>
        <dbReference type="ARBA" id="ARBA00022679"/>
    </source>
</evidence>
<feature type="compositionally biased region" description="Polar residues" evidence="11">
    <location>
        <begin position="711"/>
        <end position="724"/>
    </location>
</feature>
<dbReference type="PANTHER" id="PTHR43065">
    <property type="entry name" value="SENSOR HISTIDINE KINASE"/>
    <property type="match status" value="1"/>
</dbReference>
<feature type="domain" description="Histidine kinase" evidence="12">
    <location>
        <begin position="332"/>
        <end position="554"/>
    </location>
</feature>
<dbReference type="Gene3D" id="3.30.450.20">
    <property type="entry name" value="PAS domain"/>
    <property type="match status" value="2"/>
</dbReference>
<gene>
    <name evidence="16" type="ORF">OKA05_04075</name>
</gene>
<feature type="domain" description="PAC" evidence="15">
    <location>
        <begin position="267"/>
        <end position="319"/>
    </location>
</feature>
<dbReference type="Pfam" id="PF00072">
    <property type="entry name" value="Response_reg"/>
    <property type="match status" value="1"/>
</dbReference>
<name>A0ABT3GDM4_9BACT</name>
<dbReference type="PANTHER" id="PTHR43065:SF46">
    <property type="entry name" value="C4-DICARBOXYLATE TRANSPORT SENSOR PROTEIN DCTB"/>
    <property type="match status" value="1"/>
</dbReference>
<evidence type="ECO:0000256" key="8">
    <source>
        <dbReference type="ARBA" id="ARBA00023012"/>
    </source>
</evidence>
<evidence type="ECO:0000259" key="14">
    <source>
        <dbReference type="PROSITE" id="PS50112"/>
    </source>
</evidence>
<feature type="domain" description="PAC" evidence="15">
    <location>
        <begin position="137"/>
        <end position="193"/>
    </location>
</feature>
<keyword evidence="3 9" id="KW-0597">Phosphoprotein</keyword>
<dbReference type="SMART" id="SM00086">
    <property type="entry name" value="PAC"/>
    <property type="match status" value="2"/>
</dbReference>
<keyword evidence="5" id="KW-0547">Nucleotide-binding</keyword>
<dbReference type="SMART" id="SM00388">
    <property type="entry name" value="HisKA"/>
    <property type="match status" value="1"/>
</dbReference>
<dbReference type="RefSeq" id="WP_264485825.1">
    <property type="nucleotide sequence ID" value="NZ_JAPDDT010000001.1"/>
</dbReference>
<dbReference type="SUPFAM" id="SSF52172">
    <property type="entry name" value="CheY-like"/>
    <property type="match status" value="1"/>
</dbReference>
<dbReference type="InterPro" id="IPR003594">
    <property type="entry name" value="HATPase_dom"/>
</dbReference>
<evidence type="ECO:0000256" key="3">
    <source>
        <dbReference type="ARBA" id="ARBA00022553"/>
    </source>
</evidence>
<feature type="domain" description="PAS" evidence="14">
    <location>
        <begin position="194"/>
        <end position="264"/>
    </location>
</feature>
<evidence type="ECO:0000256" key="11">
    <source>
        <dbReference type="SAM" id="MobiDB-lite"/>
    </source>
</evidence>
<dbReference type="Pfam" id="PF08448">
    <property type="entry name" value="PAS_4"/>
    <property type="match status" value="1"/>
</dbReference>
<dbReference type="EC" id="2.7.13.3" evidence="2"/>
<evidence type="ECO:0000259" key="12">
    <source>
        <dbReference type="PROSITE" id="PS50109"/>
    </source>
</evidence>
<proteinExistence type="predicted"/>
<dbReference type="InterPro" id="IPR004358">
    <property type="entry name" value="Sig_transdc_His_kin-like_C"/>
</dbReference>
<dbReference type="InterPro" id="IPR036890">
    <property type="entry name" value="HATPase_C_sf"/>
</dbReference>
<dbReference type="Gene3D" id="3.40.50.2300">
    <property type="match status" value="1"/>
</dbReference>
<keyword evidence="7" id="KW-0067">ATP-binding</keyword>
<dbReference type="InterPro" id="IPR000014">
    <property type="entry name" value="PAS"/>
</dbReference>
<feature type="domain" description="Response regulatory" evidence="13">
    <location>
        <begin position="575"/>
        <end position="691"/>
    </location>
</feature>
<dbReference type="PRINTS" id="PR00344">
    <property type="entry name" value="BCTRLSENSOR"/>
</dbReference>
<feature type="modified residue" description="4-aspartylphosphate" evidence="9">
    <location>
        <position position="626"/>
    </location>
</feature>